<keyword evidence="1" id="KW-0732">Signal</keyword>
<sequence length="139" mass="14389">MARRLATTAALVLAGIGLSASTAMAGIGPIQLSHEQASFKGSKGENCGGVAGCYPTVLGTFTISGSAPGSCYELWYRIGEAYRPASVARLQSNPRDIHCGDQSVTDGASYMWGPLPEAYLICRVTSAGDKLSCGAEQPN</sequence>
<dbReference type="EMBL" id="JAGIOO010000001">
    <property type="protein sequence ID" value="MBP2472986.1"/>
    <property type="molecule type" value="Genomic_DNA"/>
</dbReference>
<proteinExistence type="predicted"/>
<dbReference type="Proteomes" id="UP001519363">
    <property type="component" value="Unassembled WGS sequence"/>
</dbReference>
<accession>A0ABS5A9K4</accession>
<organism evidence="2 3">
    <name type="scientific">Crossiella equi</name>
    <dbReference type="NCBI Taxonomy" id="130796"/>
    <lineage>
        <taxon>Bacteria</taxon>
        <taxon>Bacillati</taxon>
        <taxon>Actinomycetota</taxon>
        <taxon>Actinomycetes</taxon>
        <taxon>Pseudonocardiales</taxon>
        <taxon>Pseudonocardiaceae</taxon>
        <taxon>Crossiella</taxon>
    </lineage>
</organism>
<evidence type="ECO:0008006" key="4">
    <source>
        <dbReference type="Google" id="ProtNLM"/>
    </source>
</evidence>
<keyword evidence="3" id="KW-1185">Reference proteome</keyword>
<evidence type="ECO:0000313" key="3">
    <source>
        <dbReference type="Proteomes" id="UP001519363"/>
    </source>
</evidence>
<feature type="signal peptide" evidence="1">
    <location>
        <begin position="1"/>
        <end position="25"/>
    </location>
</feature>
<name>A0ABS5A9K4_9PSEU</name>
<evidence type="ECO:0000256" key="1">
    <source>
        <dbReference type="SAM" id="SignalP"/>
    </source>
</evidence>
<feature type="chain" id="PRO_5046110906" description="Secreted protein" evidence="1">
    <location>
        <begin position="26"/>
        <end position="139"/>
    </location>
</feature>
<dbReference type="RefSeq" id="WP_086781010.1">
    <property type="nucleotide sequence ID" value="NZ_JAGIOO010000001.1"/>
</dbReference>
<evidence type="ECO:0000313" key="2">
    <source>
        <dbReference type="EMBL" id="MBP2472986.1"/>
    </source>
</evidence>
<comment type="caution">
    <text evidence="2">The sequence shown here is derived from an EMBL/GenBank/DDBJ whole genome shotgun (WGS) entry which is preliminary data.</text>
</comment>
<protein>
    <recommendedName>
        <fullName evidence="4">Secreted protein</fullName>
    </recommendedName>
</protein>
<gene>
    <name evidence="2" type="ORF">JOF53_001858</name>
</gene>
<reference evidence="2 3" key="1">
    <citation type="submission" date="2021-03" db="EMBL/GenBank/DDBJ databases">
        <title>Sequencing the genomes of 1000 actinobacteria strains.</title>
        <authorList>
            <person name="Klenk H.-P."/>
        </authorList>
    </citation>
    <scope>NUCLEOTIDE SEQUENCE [LARGE SCALE GENOMIC DNA]</scope>
    <source>
        <strain evidence="2 3">DSM 44580</strain>
    </source>
</reference>